<dbReference type="Gene3D" id="2.40.50.140">
    <property type="entry name" value="Nucleic acid-binding proteins"/>
    <property type="match status" value="1"/>
</dbReference>
<protein>
    <submittedName>
        <fullName evidence="3">Uncharacterized protein</fullName>
    </submittedName>
</protein>
<sequence length="500" mass="57361">MNLTRRGFTAISQWLSHSSSSSLSSYSSEKWFILHPRLLNIQSPGYSKAKKSPQELESSFSGHGYEIVGLSGSDLGGELEKREWPRPTEIPYQAKVANLVHLIGKISGPVQIETLEDGRTWAFTVLVQQKTLDFPHLWIPIIFEGDMAGIAACHLKENDLIYVLGQLSAESPQFTDVNGQAGIQVMVHSISYVQEELSWSKKITPSPKQTEENSEDFDKVQKAVAVEGLWKELFAKPYNWYDNRFDKRNPRYPDFRNKNSKEALWLDKHTPDSVLSALESPEFCAKFANGQKIEKIRADIGHRWEDLFADPSKWCDNRKVKTQPTHPDFKHKETGEALWLDGPKAEWVLSKLKTLEIDQRQDKGHLWEDLFADPSKWCDNRKVKTQPTHPDFKHKETGEALWLDGIKPEWVLSKLKTLEIDQRQNKDSNDLWKDLVANRDKWWDNRLSKVNPKAPDFKHKDSGKGLWLNGSTPDWALTNLTPSKAKEEAADEVKHEVRVS</sequence>
<dbReference type="Gramene" id="ERN07383">
    <property type="protein sequence ID" value="ERN07383"/>
    <property type="gene ID" value="AMTR_s00019p00240430"/>
</dbReference>
<dbReference type="SUPFAM" id="SSF50249">
    <property type="entry name" value="Nucleic acid-binding proteins"/>
    <property type="match status" value="1"/>
</dbReference>
<dbReference type="OMA" id="PNVTYPQ"/>
<dbReference type="GO" id="GO:0003697">
    <property type="term" value="F:single-stranded DNA binding"/>
    <property type="evidence" value="ECO:0000318"/>
    <property type="project" value="GO_Central"/>
</dbReference>
<accession>W1PHD3</accession>
<dbReference type="PANTHER" id="PTHR10302">
    <property type="entry name" value="SINGLE-STRANDED DNA-BINDING PROTEIN"/>
    <property type="match status" value="1"/>
</dbReference>
<gene>
    <name evidence="3" type="ORF">AMTR_s00019p00240430</name>
</gene>
<dbReference type="eggNOG" id="ENOG502S0Q4">
    <property type="taxonomic scope" value="Eukaryota"/>
</dbReference>
<dbReference type="InterPro" id="IPR012340">
    <property type="entry name" value="NA-bd_OB-fold"/>
</dbReference>
<dbReference type="EMBL" id="KI393807">
    <property type="protein sequence ID" value="ERN07383.1"/>
    <property type="molecule type" value="Genomic_DNA"/>
</dbReference>
<evidence type="ECO:0000256" key="2">
    <source>
        <dbReference type="PROSITE-ProRule" id="PRU00252"/>
    </source>
</evidence>
<dbReference type="GO" id="GO:0006260">
    <property type="term" value="P:DNA replication"/>
    <property type="evidence" value="ECO:0000318"/>
    <property type="project" value="GO_Central"/>
</dbReference>
<dbReference type="GO" id="GO:0090297">
    <property type="term" value="P:positive regulation of mitochondrial DNA replication"/>
    <property type="evidence" value="ECO:0000318"/>
    <property type="project" value="GO_Central"/>
</dbReference>
<dbReference type="InterPro" id="IPR000424">
    <property type="entry name" value="Primosome_PriB/ssb"/>
</dbReference>
<dbReference type="AlphaFoldDB" id="W1PHD3"/>
<dbReference type="HOGENOM" id="CLU_035942_1_0_1"/>
<evidence type="ECO:0000256" key="1">
    <source>
        <dbReference type="ARBA" id="ARBA00023125"/>
    </source>
</evidence>
<dbReference type="PROSITE" id="PS50935">
    <property type="entry name" value="SSB"/>
    <property type="match status" value="1"/>
</dbReference>
<evidence type="ECO:0000313" key="3">
    <source>
        <dbReference type="EMBL" id="ERN07383.1"/>
    </source>
</evidence>
<dbReference type="InterPro" id="IPR011344">
    <property type="entry name" value="ssDNA-bd"/>
</dbReference>
<organism evidence="3 4">
    <name type="scientific">Amborella trichopoda</name>
    <dbReference type="NCBI Taxonomy" id="13333"/>
    <lineage>
        <taxon>Eukaryota</taxon>
        <taxon>Viridiplantae</taxon>
        <taxon>Streptophyta</taxon>
        <taxon>Embryophyta</taxon>
        <taxon>Tracheophyta</taxon>
        <taxon>Spermatophyta</taxon>
        <taxon>Magnoliopsida</taxon>
        <taxon>Amborellales</taxon>
        <taxon>Amborellaceae</taxon>
        <taxon>Amborella</taxon>
    </lineage>
</organism>
<proteinExistence type="predicted"/>
<dbReference type="PANTHER" id="PTHR10302:SF23">
    <property type="entry name" value="PROTEIN OSB4, CHLOROPLASTIC"/>
    <property type="match status" value="1"/>
</dbReference>
<keyword evidence="1 2" id="KW-0238">DNA-binding</keyword>
<dbReference type="Proteomes" id="UP000017836">
    <property type="component" value="Unassembled WGS sequence"/>
</dbReference>
<evidence type="ECO:0000313" key="4">
    <source>
        <dbReference type="Proteomes" id="UP000017836"/>
    </source>
</evidence>
<reference evidence="4" key="1">
    <citation type="journal article" date="2013" name="Science">
        <title>The Amborella genome and the evolution of flowering plants.</title>
        <authorList>
            <consortium name="Amborella Genome Project"/>
        </authorList>
    </citation>
    <scope>NUCLEOTIDE SEQUENCE [LARGE SCALE GENOMIC DNA]</scope>
</reference>
<dbReference type="GO" id="GO:0042645">
    <property type="term" value="C:mitochondrial nucleoid"/>
    <property type="evidence" value="ECO:0000318"/>
    <property type="project" value="GO_Central"/>
</dbReference>
<keyword evidence="4" id="KW-1185">Reference proteome</keyword>
<name>W1PHD3_AMBTC</name>
<dbReference type="GO" id="GO:0008047">
    <property type="term" value="F:enzyme activator activity"/>
    <property type="evidence" value="ECO:0000318"/>
    <property type="project" value="GO_Central"/>
</dbReference>